<dbReference type="GO" id="GO:0004222">
    <property type="term" value="F:metalloendopeptidase activity"/>
    <property type="evidence" value="ECO:0007669"/>
    <property type="project" value="InterPro"/>
</dbReference>
<dbReference type="InterPro" id="IPR024079">
    <property type="entry name" value="MetalloPept_cat_dom_sf"/>
</dbReference>
<feature type="binding site" evidence="9">
    <location>
        <position position="166"/>
    </location>
    <ligand>
        <name>Ca(2+)</name>
        <dbReference type="ChEBI" id="CHEBI:29108"/>
        <label>3</label>
    </ligand>
</feature>
<dbReference type="InterPro" id="IPR001818">
    <property type="entry name" value="Pept_M10_metallopeptidase"/>
</dbReference>
<feature type="binding site" evidence="9">
    <location>
        <position position="318"/>
    </location>
    <ligand>
        <name>Ca(2+)</name>
        <dbReference type="ChEBI" id="CHEBI:29108"/>
        <label>4</label>
    </ligand>
</feature>
<dbReference type="PRINTS" id="PR00138">
    <property type="entry name" value="MATRIXIN"/>
</dbReference>
<keyword evidence="2" id="KW-0645">Protease</keyword>
<comment type="cofactor">
    <cofactor evidence="9">
        <name>Zn(2+)</name>
        <dbReference type="ChEBI" id="CHEBI:29105"/>
    </cofactor>
    <text evidence="9">Binds 2 Zn(2+) ions per subunit.</text>
</comment>
<feature type="binding site" evidence="9">
    <location>
        <position position="189"/>
    </location>
    <ligand>
        <name>Ca(2+)</name>
        <dbReference type="ChEBI" id="CHEBI:29108"/>
        <label>1</label>
    </ligand>
</feature>
<dbReference type="Proteomes" id="UP000677228">
    <property type="component" value="Unassembled WGS sequence"/>
</dbReference>
<evidence type="ECO:0000256" key="5">
    <source>
        <dbReference type="ARBA" id="ARBA00022833"/>
    </source>
</evidence>
<dbReference type="InterPro" id="IPR006026">
    <property type="entry name" value="Peptidase_Metallo"/>
</dbReference>
<reference evidence="14" key="1">
    <citation type="submission" date="2021-02" db="EMBL/GenBank/DDBJ databases">
        <authorList>
            <person name="Nowell W R."/>
        </authorList>
    </citation>
    <scope>NUCLEOTIDE SEQUENCE</scope>
</reference>
<feature type="repeat" description="Hemopexin" evidence="10">
    <location>
        <begin position="455"/>
        <end position="503"/>
    </location>
</feature>
<feature type="binding site" evidence="9">
    <location>
        <position position="159"/>
    </location>
    <ligand>
        <name>Zn(2+)</name>
        <dbReference type="ChEBI" id="CHEBI:29105"/>
        <label>1</label>
    </ligand>
</feature>
<dbReference type="Proteomes" id="UP000682733">
    <property type="component" value="Unassembled WGS sequence"/>
</dbReference>
<dbReference type="Gene3D" id="2.110.10.10">
    <property type="entry name" value="Hemopexin-like domain"/>
    <property type="match status" value="2"/>
</dbReference>
<accession>A0A814XTT7</accession>
<dbReference type="InterPro" id="IPR036375">
    <property type="entry name" value="Hemopexin-like_dom_sf"/>
</dbReference>
<dbReference type="InterPro" id="IPR036365">
    <property type="entry name" value="PGBD-like_sf"/>
</dbReference>
<feature type="binding site" evidence="9">
    <location>
        <position position="167"/>
    </location>
    <ligand>
        <name>Ca(2+)</name>
        <dbReference type="ChEBI" id="CHEBI:29108"/>
        <label>3</label>
    </ligand>
</feature>
<evidence type="ECO:0000256" key="9">
    <source>
        <dbReference type="PIRSR" id="PIRSR621190-2"/>
    </source>
</evidence>
<dbReference type="EMBL" id="CAJOBA010007096">
    <property type="protein sequence ID" value="CAF3792447.1"/>
    <property type="molecule type" value="Genomic_DNA"/>
</dbReference>
<evidence type="ECO:0000256" key="7">
    <source>
        <dbReference type="PIRSR" id="PIRSR001191-1"/>
    </source>
</evidence>
<feature type="compositionally biased region" description="Basic residues" evidence="11">
    <location>
        <begin position="273"/>
        <end position="301"/>
    </location>
</feature>
<feature type="binding site" evidence="9">
    <location>
        <position position="226"/>
    </location>
    <ligand>
        <name>Zn(2+)</name>
        <dbReference type="ChEBI" id="CHEBI:29105"/>
        <label>2</label>
        <note>catalytic</note>
    </ligand>
</feature>
<keyword evidence="9" id="KW-0106">Calcium</keyword>
<organism evidence="14 17">
    <name type="scientific">Didymodactylos carnosus</name>
    <dbReference type="NCBI Taxonomy" id="1234261"/>
    <lineage>
        <taxon>Eukaryota</taxon>
        <taxon>Metazoa</taxon>
        <taxon>Spiralia</taxon>
        <taxon>Gnathifera</taxon>
        <taxon>Rotifera</taxon>
        <taxon>Eurotatoria</taxon>
        <taxon>Bdelloidea</taxon>
        <taxon>Philodinida</taxon>
        <taxon>Philodinidae</taxon>
        <taxon>Didymodactylos</taxon>
    </lineage>
</organism>
<evidence type="ECO:0000313" key="16">
    <source>
        <dbReference type="EMBL" id="CAF3983814.1"/>
    </source>
</evidence>
<dbReference type="OrthoDB" id="406838at2759"/>
<dbReference type="SMART" id="SM00235">
    <property type="entry name" value="ZnMc"/>
    <property type="match status" value="1"/>
</dbReference>
<sequence length="507" mass="58284">PTPKTATKASHSKHTKVKPINSDIEAFNYLGKYGYNRCGDGKHKEVVCAMSIQSMLQHFQTVFHLPVTGKLDDKTKKLMNTPRCGLGDYPLSYSAYKPWPNRTLTWKLKNELPKFGSKSKTYIQEAFNDWTRYAPIKLQEICSTCGTADFNLAFTEADHQDGYPFDGPGGTLAHAFFPTDGNVHFDSSEEWTDKYDGFGYNLRLVASHEIGHALGLAHSYDQSALMYPFYQLMQPGDLLPKDDRDGIRALYGNLTNTNPSSSAPTTSKPIYTTKHKTTKHKTTKHKTTKHKSHHKHTTKASHVHNPTLEHNQCARYLDAVLEGKDQWLYTLDYNHVWRYHPTYKHWDTRGIPLKEVFPGAEGHMMAGIMSPATQKIYLFKGYRVWRFTSSHSLDSGFPKRLHGHGTPFNPVAALYDEKKIWLIKGDLLFPFDETKLKYINDKPPKRISEQFPGIPRRVRTAFTYEGKHYFFIEPNRKVYVFNQATRRLDPGYPRQMETGWFACTEQQ</sequence>
<feature type="domain" description="Peptidase metallopeptidase" evidence="12">
    <location>
        <begin position="95"/>
        <end position="253"/>
    </location>
</feature>
<dbReference type="InterPro" id="IPR033739">
    <property type="entry name" value="M10A_MMP"/>
</dbReference>
<comment type="cofactor">
    <cofactor evidence="9">
        <name>Ca(2+)</name>
        <dbReference type="ChEBI" id="CHEBI:29108"/>
    </cofactor>
    <text evidence="9">Can bind about 5 Ca(2+) ions per subunit.</text>
</comment>
<gene>
    <name evidence="14" type="ORF">GPM918_LOCUS24656</name>
    <name evidence="13" type="ORF">OVA965_LOCUS15645</name>
    <name evidence="16" type="ORF">SRO942_LOCUS24659</name>
    <name evidence="15" type="ORF">TMI583_LOCUS15654</name>
</gene>
<name>A0A814XTT7_9BILA</name>
<feature type="active site" evidence="7">
    <location>
        <position position="209"/>
    </location>
</feature>
<evidence type="ECO:0000256" key="11">
    <source>
        <dbReference type="SAM" id="MobiDB-lite"/>
    </source>
</evidence>
<evidence type="ECO:0000256" key="4">
    <source>
        <dbReference type="ARBA" id="ARBA00022801"/>
    </source>
</evidence>
<evidence type="ECO:0000313" key="13">
    <source>
        <dbReference type="EMBL" id="CAF1023954.1"/>
    </source>
</evidence>
<dbReference type="PROSITE" id="PS51642">
    <property type="entry name" value="HEMOPEXIN_2"/>
    <property type="match status" value="2"/>
</dbReference>
<dbReference type="Proteomes" id="UP000663829">
    <property type="component" value="Unassembled WGS sequence"/>
</dbReference>
<feature type="binding site" evidence="9">
    <location>
        <position position="174"/>
    </location>
    <ligand>
        <name>Zn(2+)</name>
        <dbReference type="ChEBI" id="CHEBI:29105"/>
        <label>1</label>
    </ligand>
</feature>
<dbReference type="GO" id="GO:0006508">
    <property type="term" value="P:proteolysis"/>
    <property type="evidence" value="ECO:0007669"/>
    <property type="project" value="UniProtKB-KW"/>
</dbReference>
<evidence type="ECO:0000313" key="14">
    <source>
        <dbReference type="EMBL" id="CAF1220384.1"/>
    </source>
</evidence>
<evidence type="ECO:0000256" key="8">
    <source>
        <dbReference type="PIRSR" id="PIRSR001191-2"/>
    </source>
</evidence>
<evidence type="ECO:0000256" key="3">
    <source>
        <dbReference type="ARBA" id="ARBA00022723"/>
    </source>
</evidence>
<dbReference type="GO" id="GO:0031012">
    <property type="term" value="C:extracellular matrix"/>
    <property type="evidence" value="ECO:0007669"/>
    <property type="project" value="InterPro"/>
</dbReference>
<keyword evidence="3 8" id="KW-0479">Metal-binding</keyword>
<dbReference type="InterPro" id="IPR018487">
    <property type="entry name" value="Hemopexin-like_repeat"/>
</dbReference>
<feature type="binding site" evidence="9">
    <location>
        <position position="184"/>
    </location>
    <ligand>
        <name>Zn(2+)</name>
        <dbReference type="ChEBI" id="CHEBI:29105"/>
        <label>1</label>
    </ligand>
</feature>
<dbReference type="CDD" id="cd04278">
    <property type="entry name" value="ZnMc_MMP"/>
    <property type="match status" value="1"/>
</dbReference>
<keyword evidence="5 8" id="KW-0862">Zinc</keyword>
<comment type="similarity">
    <text evidence="1">Belongs to the peptidase M10A family.</text>
</comment>
<dbReference type="EMBL" id="CAJNOK010007085">
    <property type="protein sequence ID" value="CAF1023954.1"/>
    <property type="molecule type" value="Genomic_DNA"/>
</dbReference>
<dbReference type="Pfam" id="PF00413">
    <property type="entry name" value="Peptidase_M10"/>
    <property type="match status" value="1"/>
</dbReference>
<feature type="region of interest" description="Disordered" evidence="11">
    <location>
        <begin position="252"/>
        <end position="301"/>
    </location>
</feature>
<evidence type="ECO:0000256" key="1">
    <source>
        <dbReference type="ARBA" id="ARBA00010370"/>
    </source>
</evidence>
<feature type="binding site" evidence="9">
    <location>
        <position position="413"/>
    </location>
    <ligand>
        <name>Ca(2+)</name>
        <dbReference type="ChEBI" id="CHEBI:29108"/>
        <label>5</label>
    </ligand>
</feature>
<dbReference type="PIRSF" id="PIRSF001191">
    <property type="entry name" value="Peptidase_M10A_matrix"/>
    <property type="match status" value="1"/>
</dbReference>
<dbReference type="PANTHER" id="PTHR10201:SF323">
    <property type="entry name" value="MATRIX METALLOPROTEINASE-21"/>
    <property type="match status" value="1"/>
</dbReference>
<dbReference type="Pfam" id="PF00045">
    <property type="entry name" value="Hemopexin"/>
    <property type="match status" value="1"/>
</dbReference>
<feature type="repeat" description="Hemopexin" evidence="10">
    <location>
        <begin position="361"/>
        <end position="408"/>
    </location>
</feature>
<feature type="non-terminal residue" evidence="14">
    <location>
        <position position="1"/>
    </location>
</feature>
<dbReference type="SMART" id="SM00120">
    <property type="entry name" value="HX"/>
    <property type="match status" value="4"/>
</dbReference>
<evidence type="ECO:0000259" key="12">
    <source>
        <dbReference type="SMART" id="SM00235"/>
    </source>
</evidence>
<dbReference type="Proteomes" id="UP000681722">
    <property type="component" value="Unassembled WGS sequence"/>
</dbReference>
<feature type="binding site" evidence="8">
    <location>
        <position position="212"/>
    </location>
    <ligand>
        <name>Zn(2+)</name>
        <dbReference type="ChEBI" id="CHEBI:29105"/>
        <label>2</label>
        <note>catalytic</note>
    </ligand>
</feature>
<dbReference type="AlphaFoldDB" id="A0A814XTT7"/>
<dbReference type="EMBL" id="CAJNOQ010009278">
    <property type="protein sequence ID" value="CAF1220384.1"/>
    <property type="molecule type" value="Genomic_DNA"/>
</dbReference>
<feature type="compositionally biased region" description="Low complexity" evidence="11">
    <location>
        <begin position="255"/>
        <end position="267"/>
    </location>
</feature>
<feature type="binding site" evidence="9">
    <location>
        <position position="161"/>
    </location>
    <ligand>
        <name>Zn(2+)</name>
        <dbReference type="ChEBI" id="CHEBI:29105"/>
        <label>1</label>
    </ligand>
</feature>
<dbReference type="SUPFAM" id="SSF50923">
    <property type="entry name" value="Hemopexin-like domain"/>
    <property type="match status" value="1"/>
</dbReference>
<keyword evidence="6" id="KW-0482">Metalloprotease</keyword>
<evidence type="ECO:0000256" key="10">
    <source>
        <dbReference type="PROSITE-ProRule" id="PRU01011"/>
    </source>
</evidence>
<feature type="binding site" evidence="9">
    <location>
        <position position="149"/>
    </location>
    <ligand>
        <name>Ca(2+)</name>
        <dbReference type="ChEBI" id="CHEBI:29108"/>
        <label>2</label>
    </ligand>
</feature>
<feature type="binding site" evidence="9">
    <location>
        <position position="189"/>
    </location>
    <ligand>
        <name>Ca(2+)</name>
        <dbReference type="ChEBI" id="CHEBI:29108"/>
        <label>3</label>
    </ligand>
</feature>
<feature type="binding site" evidence="9">
    <location>
        <position position="186"/>
    </location>
    <ligand>
        <name>Ca(2+)</name>
        <dbReference type="ChEBI" id="CHEBI:29108"/>
        <label>3</label>
    </ligand>
</feature>
<dbReference type="SUPFAM" id="SSF47090">
    <property type="entry name" value="PGBD-like"/>
    <property type="match status" value="1"/>
</dbReference>
<feature type="binding site" evidence="8">
    <location>
        <position position="208"/>
    </location>
    <ligand>
        <name>Zn(2+)</name>
        <dbReference type="ChEBI" id="CHEBI:29105"/>
        <label>2</label>
        <note>catalytic</note>
    </ligand>
</feature>
<dbReference type="EMBL" id="CAJOBC010009281">
    <property type="protein sequence ID" value="CAF3983814.1"/>
    <property type="molecule type" value="Genomic_DNA"/>
</dbReference>
<keyword evidence="17" id="KW-1185">Reference proteome</keyword>
<keyword evidence="4" id="KW-0378">Hydrolase</keyword>
<comment type="caution">
    <text evidence="14">The sequence shown here is derived from an EMBL/GenBank/DDBJ whole genome shotgun (WGS) entry which is preliminary data.</text>
</comment>
<dbReference type="InterPro" id="IPR021190">
    <property type="entry name" value="Pept_M10A"/>
</dbReference>
<evidence type="ECO:0000256" key="6">
    <source>
        <dbReference type="ARBA" id="ARBA00023049"/>
    </source>
</evidence>
<dbReference type="GO" id="GO:0008270">
    <property type="term" value="F:zinc ion binding"/>
    <property type="evidence" value="ECO:0007669"/>
    <property type="project" value="InterPro"/>
</dbReference>
<evidence type="ECO:0000256" key="2">
    <source>
        <dbReference type="ARBA" id="ARBA00022670"/>
    </source>
</evidence>
<dbReference type="SUPFAM" id="SSF55486">
    <property type="entry name" value="Metalloproteases ('zincins'), catalytic domain"/>
    <property type="match status" value="1"/>
</dbReference>
<dbReference type="Gene3D" id="3.40.390.10">
    <property type="entry name" value="Collagenase (Catalytic Domain)"/>
    <property type="match status" value="1"/>
</dbReference>
<dbReference type="PANTHER" id="PTHR10201">
    <property type="entry name" value="MATRIX METALLOPROTEINASE"/>
    <property type="match status" value="1"/>
</dbReference>
<feature type="binding site" evidence="8">
    <location>
        <position position="218"/>
    </location>
    <ligand>
        <name>Zn(2+)</name>
        <dbReference type="ChEBI" id="CHEBI:29105"/>
        <label>2</label>
        <note>catalytic</note>
    </ligand>
</feature>
<evidence type="ECO:0000313" key="17">
    <source>
        <dbReference type="Proteomes" id="UP000663829"/>
    </source>
</evidence>
<proteinExistence type="inferred from homology"/>
<evidence type="ECO:0000313" key="15">
    <source>
        <dbReference type="EMBL" id="CAF3792447.1"/>
    </source>
</evidence>
<protein>
    <recommendedName>
        <fullName evidence="12">Peptidase metallopeptidase domain-containing protein</fullName>
    </recommendedName>
</protein>
<feature type="binding site" description="in inhibited form" evidence="9">
    <location>
        <position position="84"/>
    </location>
    <ligand>
        <name>Zn(2+)</name>
        <dbReference type="ChEBI" id="CHEBI:29105"/>
        <label>2</label>
        <note>catalytic</note>
    </ligand>
</feature>